<evidence type="ECO:0008006" key="5">
    <source>
        <dbReference type="Google" id="ProtNLM"/>
    </source>
</evidence>
<evidence type="ECO:0000256" key="2">
    <source>
        <dbReference type="SAM" id="Phobius"/>
    </source>
</evidence>
<accession>A0A8J3XG00</accession>
<comment type="caution">
    <text evidence="3">The sequence shown here is derived from an EMBL/GenBank/DDBJ whole genome shotgun (WGS) entry which is preliminary data.</text>
</comment>
<keyword evidence="2" id="KW-0812">Transmembrane</keyword>
<keyword evidence="4" id="KW-1185">Reference proteome</keyword>
<keyword evidence="2" id="KW-0472">Membrane</keyword>
<dbReference type="Pfam" id="PF14079">
    <property type="entry name" value="DUF4260"/>
    <property type="match status" value="1"/>
</dbReference>
<dbReference type="InterPro" id="IPR025356">
    <property type="entry name" value="DUF4260"/>
</dbReference>
<dbReference type="Proteomes" id="UP000622547">
    <property type="component" value="Unassembled WGS sequence"/>
</dbReference>
<sequence length="155" mass="16025">MTAADPLLGTTKPPADAKTPALASPDATSGTPGVVNGRPLTWLRIEGLAVAGAALVIFATTGHSWWLIPALVLVPDLSWLAYLAGRQVGAWTYNLTHTAPLPLALLAAGAGWHIGALTVAGAVGLLHLGLDRLMKYGVKYDHSFGMTHLGVHGGH</sequence>
<feature type="transmembrane region" description="Helical" evidence="2">
    <location>
        <begin position="41"/>
        <end position="58"/>
    </location>
</feature>
<evidence type="ECO:0000313" key="3">
    <source>
        <dbReference type="EMBL" id="GII39650.1"/>
    </source>
</evidence>
<dbReference type="RefSeq" id="WP_204075230.1">
    <property type="nucleotide sequence ID" value="NZ_BAABHI010000032.1"/>
</dbReference>
<gene>
    <name evidence="3" type="ORF">Pph01_46530</name>
</gene>
<dbReference type="AlphaFoldDB" id="A0A8J3XG00"/>
<evidence type="ECO:0000256" key="1">
    <source>
        <dbReference type="SAM" id="MobiDB-lite"/>
    </source>
</evidence>
<keyword evidence="2" id="KW-1133">Transmembrane helix</keyword>
<evidence type="ECO:0000313" key="4">
    <source>
        <dbReference type="Proteomes" id="UP000622547"/>
    </source>
</evidence>
<dbReference type="EMBL" id="BOOP01000021">
    <property type="protein sequence ID" value="GII39650.1"/>
    <property type="molecule type" value="Genomic_DNA"/>
</dbReference>
<feature type="region of interest" description="Disordered" evidence="1">
    <location>
        <begin position="1"/>
        <end position="30"/>
    </location>
</feature>
<organism evidence="3 4">
    <name type="scientific">Planotetraspora phitsanulokensis</name>
    <dbReference type="NCBI Taxonomy" id="575192"/>
    <lineage>
        <taxon>Bacteria</taxon>
        <taxon>Bacillati</taxon>
        <taxon>Actinomycetota</taxon>
        <taxon>Actinomycetes</taxon>
        <taxon>Streptosporangiales</taxon>
        <taxon>Streptosporangiaceae</taxon>
        <taxon>Planotetraspora</taxon>
    </lineage>
</organism>
<name>A0A8J3XG00_9ACTN</name>
<reference evidence="3 4" key="1">
    <citation type="submission" date="2021-01" db="EMBL/GenBank/DDBJ databases">
        <title>Whole genome shotgun sequence of Planotetraspora phitsanulokensis NBRC 104273.</title>
        <authorList>
            <person name="Komaki H."/>
            <person name="Tamura T."/>
        </authorList>
    </citation>
    <scope>NUCLEOTIDE SEQUENCE [LARGE SCALE GENOMIC DNA]</scope>
    <source>
        <strain evidence="3 4">NBRC 104273</strain>
    </source>
</reference>
<proteinExistence type="predicted"/>
<protein>
    <recommendedName>
        <fullName evidence="5">DUF4260 domain-containing protein</fullName>
    </recommendedName>
</protein>
<feature type="transmembrane region" description="Helical" evidence="2">
    <location>
        <begin position="104"/>
        <end position="130"/>
    </location>
</feature>